<evidence type="ECO:0000256" key="1">
    <source>
        <dbReference type="SAM" id="MobiDB-lite"/>
    </source>
</evidence>
<feature type="region of interest" description="Disordered" evidence="1">
    <location>
        <begin position="90"/>
        <end position="115"/>
    </location>
</feature>
<evidence type="ECO:0000313" key="3">
    <source>
        <dbReference type="Proteomes" id="UP000295604"/>
    </source>
</evidence>
<dbReference type="AlphaFoldDB" id="A0A4R8TB24"/>
<reference evidence="2 3" key="1">
    <citation type="submission" date="2018-11" db="EMBL/GenBank/DDBJ databases">
        <title>Genome sequence and assembly of Colletotrichum sidae.</title>
        <authorList>
            <person name="Gan P."/>
            <person name="Shirasu K."/>
        </authorList>
    </citation>
    <scope>NUCLEOTIDE SEQUENCE [LARGE SCALE GENOMIC DNA]</scope>
    <source>
        <strain evidence="2 3">CBS 518.97</strain>
    </source>
</reference>
<name>A0A4R8TB24_9PEZI</name>
<sequence>MRRGLLSFQTMLSCSTPYPEVYPDASHCVLSADADTQKLAERFWQPMEFLALGISGGYGEQVMSRIASQESSDVTKAWRPEPHMVGHAAGCAEANGQDDGGHNHDHGRLASQKWP</sequence>
<accession>A0A4R8TB24</accession>
<evidence type="ECO:0000313" key="2">
    <source>
        <dbReference type="EMBL" id="TEA14141.1"/>
    </source>
</evidence>
<keyword evidence="3" id="KW-1185">Reference proteome</keyword>
<dbReference type="EMBL" id="QAPF01000174">
    <property type="protein sequence ID" value="TEA14141.1"/>
    <property type="molecule type" value="Genomic_DNA"/>
</dbReference>
<comment type="caution">
    <text evidence="2">The sequence shown here is derived from an EMBL/GenBank/DDBJ whole genome shotgun (WGS) entry which is preliminary data.</text>
</comment>
<gene>
    <name evidence="2" type="ORF">C8034_v003184</name>
</gene>
<protein>
    <submittedName>
        <fullName evidence="2">Uncharacterized protein</fullName>
    </submittedName>
</protein>
<dbReference type="Proteomes" id="UP000295604">
    <property type="component" value="Unassembled WGS sequence"/>
</dbReference>
<feature type="compositionally biased region" description="Basic and acidic residues" evidence="1">
    <location>
        <begin position="99"/>
        <end position="108"/>
    </location>
</feature>
<proteinExistence type="predicted"/>
<organism evidence="2 3">
    <name type="scientific">Colletotrichum sidae</name>
    <dbReference type="NCBI Taxonomy" id="1347389"/>
    <lineage>
        <taxon>Eukaryota</taxon>
        <taxon>Fungi</taxon>
        <taxon>Dikarya</taxon>
        <taxon>Ascomycota</taxon>
        <taxon>Pezizomycotina</taxon>
        <taxon>Sordariomycetes</taxon>
        <taxon>Hypocreomycetidae</taxon>
        <taxon>Glomerellales</taxon>
        <taxon>Glomerellaceae</taxon>
        <taxon>Colletotrichum</taxon>
        <taxon>Colletotrichum orbiculare species complex</taxon>
    </lineage>
</organism>